<protein>
    <submittedName>
        <fullName evidence="2">Uncharacterized protein</fullName>
    </submittedName>
</protein>
<name>A0A1V3L2B8_9PAST</name>
<feature type="transmembrane region" description="Helical" evidence="1">
    <location>
        <begin position="114"/>
        <end position="134"/>
    </location>
</feature>
<keyword evidence="1" id="KW-0812">Transmembrane</keyword>
<dbReference type="RefSeq" id="WP_077476847.1">
    <property type="nucleotide sequence ID" value="NZ_MLAH01000059.1"/>
</dbReference>
<evidence type="ECO:0000256" key="1">
    <source>
        <dbReference type="SAM" id="Phobius"/>
    </source>
</evidence>
<proteinExistence type="predicted"/>
<evidence type="ECO:0000313" key="3">
    <source>
        <dbReference type="Proteomes" id="UP000189549"/>
    </source>
</evidence>
<dbReference type="EMBL" id="MLAH01000059">
    <property type="protein sequence ID" value="OOF83668.1"/>
    <property type="molecule type" value="Genomic_DNA"/>
</dbReference>
<dbReference type="STRING" id="1906745.BKG94_05300"/>
<sequence length="136" mass="16114">MTKWKKVFAFIPLFLWTVMVLFLYFYMVIANGDKHDGEAYIAYFLLLFYLTFPFGSFVFVVFSLFGFGGNSSFNPVVAGLMGIVAIGAFYFQWYVLYPKLRNIILRKWFKENHLIFDFLFFSLLLCFTSFYLFFLG</sequence>
<feature type="transmembrane region" description="Helical" evidence="1">
    <location>
        <begin position="73"/>
        <end position="93"/>
    </location>
</feature>
<reference evidence="2 3" key="1">
    <citation type="submission" date="2016-10" db="EMBL/GenBank/DDBJ databases">
        <title>Rodentibacter gen. nov. and new species.</title>
        <authorList>
            <person name="Christensen H."/>
        </authorList>
    </citation>
    <scope>NUCLEOTIDE SEQUENCE [LARGE SCALE GENOMIC DNA]</scope>
    <source>
        <strain evidence="2 3">Ppn157</strain>
    </source>
</reference>
<comment type="caution">
    <text evidence="2">The sequence shown here is derived from an EMBL/GenBank/DDBJ whole genome shotgun (WGS) entry which is preliminary data.</text>
</comment>
<evidence type="ECO:0000313" key="2">
    <source>
        <dbReference type="EMBL" id="OOF83668.1"/>
    </source>
</evidence>
<gene>
    <name evidence="2" type="ORF">BKG93_09610</name>
</gene>
<keyword evidence="1" id="KW-1133">Transmembrane helix</keyword>
<feature type="transmembrane region" description="Helical" evidence="1">
    <location>
        <begin position="6"/>
        <end position="29"/>
    </location>
</feature>
<organism evidence="2 3">
    <name type="scientific">Rodentibacter ratti</name>
    <dbReference type="NCBI Taxonomy" id="1906745"/>
    <lineage>
        <taxon>Bacteria</taxon>
        <taxon>Pseudomonadati</taxon>
        <taxon>Pseudomonadota</taxon>
        <taxon>Gammaproteobacteria</taxon>
        <taxon>Pasteurellales</taxon>
        <taxon>Pasteurellaceae</taxon>
        <taxon>Rodentibacter</taxon>
    </lineage>
</organism>
<dbReference type="AlphaFoldDB" id="A0A1V3L2B8"/>
<accession>A0A1V3L2B8</accession>
<keyword evidence="1" id="KW-0472">Membrane</keyword>
<feature type="transmembrane region" description="Helical" evidence="1">
    <location>
        <begin position="41"/>
        <end position="67"/>
    </location>
</feature>
<dbReference type="Proteomes" id="UP000189549">
    <property type="component" value="Unassembled WGS sequence"/>
</dbReference>